<dbReference type="AlphaFoldDB" id="A0AAD9UQZ0"/>
<accession>A0AAD9UQZ0</accession>
<gene>
    <name evidence="1" type="ORF">BdWA1_001460</name>
</gene>
<sequence>MKRTFCKPIVSICSSESLAYKIRVTKCKLVIIDDDEDFDSKNMIPDVKYLRLSDVYSANLYKHILSLGQRLVLLDSFGKERSDSKIQSMLSLQSQEMDSIDLDATIAISFTTGVGTRHPKGRRITGREMLQHFRALESQLLVCYVVVDNL</sequence>
<evidence type="ECO:0000313" key="2">
    <source>
        <dbReference type="Proteomes" id="UP001214638"/>
    </source>
</evidence>
<dbReference type="EMBL" id="JALLKP010000001">
    <property type="protein sequence ID" value="KAK2198445.1"/>
    <property type="molecule type" value="Genomic_DNA"/>
</dbReference>
<proteinExistence type="predicted"/>
<reference evidence="1" key="1">
    <citation type="journal article" date="2023" name="Nat. Microbiol.">
        <title>Babesia duncani multi-omics identifies virulence factors and drug targets.</title>
        <authorList>
            <person name="Singh P."/>
            <person name="Lonardi S."/>
            <person name="Liang Q."/>
            <person name="Vydyam P."/>
            <person name="Khabirova E."/>
            <person name="Fang T."/>
            <person name="Gihaz S."/>
            <person name="Thekkiniath J."/>
            <person name="Munshi M."/>
            <person name="Abel S."/>
            <person name="Ciampossin L."/>
            <person name="Batugedara G."/>
            <person name="Gupta M."/>
            <person name="Lu X.M."/>
            <person name="Lenz T."/>
            <person name="Chakravarty S."/>
            <person name="Cornillot E."/>
            <person name="Hu Y."/>
            <person name="Ma W."/>
            <person name="Gonzalez L.M."/>
            <person name="Sanchez S."/>
            <person name="Estrada K."/>
            <person name="Sanchez-Flores A."/>
            <person name="Montero E."/>
            <person name="Harb O.S."/>
            <person name="Le Roch K.G."/>
            <person name="Mamoun C.B."/>
        </authorList>
    </citation>
    <scope>NUCLEOTIDE SEQUENCE</scope>
    <source>
        <strain evidence="1">WA1</strain>
    </source>
</reference>
<organism evidence="1 2">
    <name type="scientific">Babesia duncani</name>
    <dbReference type="NCBI Taxonomy" id="323732"/>
    <lineage>
        <taxon>Eukaryota</taxon>
        <taxon>Sar</taxon>
        <taxon>Alveolata</taxon>
        <taxon>Apicomplexa</taxon>
        <taxon>Aconoidasida</taxon>
        <taxon>Piroplasmida</taxon>
        <taxon>Babesiidae</taxon>
        <taxon>Babesia</taxon>
    </lineage>
</organism>
<dbReference type="Proteomes" id="UP001214638">
    <property type="component" value="Unassembled WGS sequence"/>
</dbReference>
<evidence type="ECO:0000313" key="1">
    <source>
        <dbReference type="EMBL" id="KAK2198445.1"/>
    </source>
</evidence>
<dbReference type="KEGG" id="bdw:94335758"/>
<dbReference type="RefSeq" id="XP_067805287.1">
    <property type="nucleotide sequence ID" value="XM_067946496.1"/>
</dbReference>
<dbReference type="GeneID" id="94335758"/>
<comment type="caution">
    <text evidence="1">The sequence shown here is derived from an EMBL/GenBank/DDBJ whole genome shotgun (WGS) entry which is preliminary data.</text>
</comment>
<keyword evidence="2" id="KW-1185">Reference proteome</keyword>
<name>A0AAD9UQZ0_9APIC</name>
<protein>
    <submittedName>
        <fullName evidence="1">Uncharacterized protein</fullName>
    </submittedName>
</protein>